<accession>A0A371F4I6</accession>
<proteinExistence type="predicted"/>
<dbReference type="AlphaFoldDB" id="A0A371F4I6"/>
<dbReference type="EMBL" id="QJKJ01010611">
    <property type="protein sequence ID" value="RDX73196.1"/>
    <property type="molecule type" value="Genomic_DNA"/>
</dbReference>
<feature type="non-terminal residue" evidence="1">
    <location>
        <position position="139"/>
    </location>
</feature>
<comment type="caution">
    <text evidence="1">The sequence shown here is derived from an EMBL/GenBank/DDBJ whole genome shotgun (WGS) entry which is preliminary data.</text>
</comment>
<dbReference type="Proteomes" id="UP000257109">
    <property type="component" value="Unassembled WGS sequence"/>
</dbReference>
<gene>
    <name evidence="1" type="ORF">CR513_47230</name>
</gene>
<feature type="non-terminal residue" evidence="1">
    <location>
        <position position="1"/>
    </location>
</feature>
<organism evidence="1 2">
    <name type="scientific">Mucuna pruriens</name>
    <name type="common">Velvet bean</name>
    <name type="synonym">Dolichos pruriens</name>
    <dbReference type="NCBI Taxonomy" id="157652"/>
    <lineage>
        <taxon>Eukaryota</taxon>
        <taxon>Viridiplantae</taxon>
        <taxon>Streptophyta</taxon>
        <taxon>Embryophyta</taxon>
        <taxon>Tracheophyta</taxon>
        <taxon>Spermatophyta</taxon>
        <taxon>Magnoliopsida</taxon>
        <taxon>eudicotyledons</taxon>
        <taxon>Gunneridae</taxon>
        <taxon>Pentapetalae</taxon>
        <taxon>rosids</taxon>
        <taxon>fabids</taxon>
        <taxon>Fabales</taxon>
        <taxon>Fabaceae</taxon>
        <taxon>Papilionoideae</taxon>
        <taxon>50 kb inversion clade</taxon>
        <taxon>NPAAA clade</taxon>
        <taxon>indigoferoid/millettioid clade</taxon>
        <taxon>Phaseoleae</taxon>
        <taxon>Mucuna</taxon>
    </lineage>
</organism>
<name>A0A371F4I6_MUCPR</name>
<reference evidence="1" key="1">
    <citation type="submission" date="2018-05" db="EMBL/GenBank/DDBJ databases">
        <title>Draft genome of Mucuna pruriens seed.</title>
        <authorList>
            <person name="Nnadi N.E."/>
            <person name="Vos R."/>
            <person name="Hasami M.H."/>
            <person name="Devisetty U.K."/>
            <person name="Aguiy J.C."/>
        </authorList>
    </citation>
    <scope>NUCLEOTIDE SEQUENCE [LARGE SCALE GENOMIC DNA]</scope>
    <source>
        <strain evidence="1">JCA_2017</strain>
    </source>
</reference>
<sequence>MILKDFGKNISLHKDTIASDRINLIALLHKLLKKKNVLTCMRSAFPLIKVFYIPLWKIIDQRYNNNLRRPLPAKAQHTLQIKTLTDWWILTVMNINNRKIDEDGEVGVGDANAINEKEDNMEDDCEGELNAILNDYYWN</sequence>
<protein>
    <submittedName>
        <fullName evidence="1">Uncharacterized protein</fullName>
    </submittedName>
</protein>
<evidence type="ECO:0000313" key="2">
    <source>
        <dbReference type="Proteomes" id="UP000257109"/>
    </source>
</evidence>
<keyword evidence="2" id="KW-1185">Reference proteome</keyword>
<evidence type="ECO:0000313" key="1">
    <source>
        <dbReference type="EMBL" id="RDX73196.1"/>
    </source>
</evidence>